<sequence length="45" mass="5015">MYVNQLNTVITNKDNNGTGYKVVEVNVKDSSQNLYAVVTPVKLKD</sequence>
<name>A0ABR9QGD6_9BACI</name>
<proteinExistence type="predicted"/>
<protein>
    <submittedName>
        <fullName evidence="1">Uncharacterized protein</fullName>
    </submittedName>
</protein>
<gene>
    <name evidence="1" type="ORF">IMZ08_05695</name>
</gene>
<organism evidence="1 2">
    <name type="scientific">Litchfieldia luteola</name>
    <dbReference type="NCBI Taxonomy" id="682179"/>
    <lineage>
        <taxon>Bacteria</taxon>
        <taxon>Bacillati</taxon>
        <taxon>Bacillota</taxon>
        <taxon>Bacilli</taxon>
        <taxon>Bacillales</taxon>
        <taxon>Bacillaceae</taxon>
        <taxon>Litchfieldia</taxon>
    </lineage>
</organism>
<comment type="caution">
    <text evidence="1">The sequence shown here is derived from an EMBL/GenBank/DDBJ whole genome shotgun (WGS) entry which is preliminary data.</text>
</comment>
<dbReference type="EMBL" id="JADCLJ010000011">
    <property type="protein sequence ID" value="MBE4907556.1"/>
    <property type="molecule type" value="Genomic_DNA"/>
</dbReference>
<reference evidence="1 2" key="1">
    <citation type="submission" date="2020-10" db="EMBL/GenBank/DDBJ databases">
        <title>Bacillus sp. HD4P25, an endophyte from a halophyte.</title>
        <authorList>
            <person name="Sun J.-Q."/>
        </authorList>
    </citation>
    <scope>NUCLEOTIDE SEQUENCE [LARGE SCALE GENOMIC DNA]</scope>
    <source>
        <strain evidence="1 2">YIM 93174</strain>
    </source>
</reference>
<evidence type="ECO:0000313" key="1">
    <source>
        <dbReference type="EMBL" id="MBE4907556.1"/>
    </source>
</evidence>
<dbReference type="Proteomes" id="UP001516662">
    <property type="component" value="Unassembled WGS sequence"/>
</dbReference>
<evidence type="ECO:0000313" key="2">
    <source>
        <dbReference type="Proteomes" id="UP001516662"/>
    </source>
</evidence>
<keyword evidence="2" id="KW-1185">Reference proteome</keyword>
<dbReference type="RefSeq" id="WP_193535033.1">
    <property type="nucleotide sequence ID" value="NZ_JADCLJ010000011.1"/>
</dbReference>
<accession>A0ABR9QGD6</accession>